<feature type="domain" description="Acyl-CoA dehydrogenase/oxidase C-terminal" evidence="7">
    <location>
        <begin position="316"/>
        <end position="420"/>
    </location>
</feature>
<evidence type="ECO:0000256" key="3">
    <source>
        <dbReference type="ARBA" id="ARBA00022630"/>
    </source>
</evidence>
<dbReference type="InterPro" id="IPR037069">
    <property type="entry name" value="AcylCoA_DH/ox_N_sf"/>
</dbReference>
<feature type="domain" description="Acyl-CoA dehydrogenase/oxidase N-terminal" evidence="9">
    <location>
        <begin position="32"/>
        <end position="127"/>
    </location>
</feature>
<keyword evidence="11" id="KW-1185">Reference proteome</keyword>
<dbReference type="InterPro" id="IPR009100">
    <property type="entry name" value="AcylCoA_DH/oxidase_NM_dom_sf"/>
</dbReference>
<dbReference type="InterPro" id="IPR013786">
    <property type="entry name" value="AcylCoA_DH/ox_N"/>
</dbReference>
<dbReference type="InterPro" id="IPR046373">
    <property type="entry name" value="Acyl-CoA_Oxase/DH_mid-dom_sf"/>
</dbReference>
<keyword evidence="4 6" id="KW-0274">FAD</keyword>
<dbReference type="Gene3D" id="1.10.540.10">
    <property type="entry name" value="Acyl-CoA dehydrogenase/oxidase, N-terminal domain"/>
    <property type="match status" value="1"/>
</dbReference>
<dbReference type="Gene3D" id="1.20.140.10">
    <property type="entry name" value="Butyryl-CoA Dehydrogenase, subunit A, domain 3"/>
    <property type="match status" value="1"/>
</dbReference>
<dbReference type="PANTHER" id="PTHR43292">
    <property type="entry name" value="ACYL-COA DEHYDROGENASE"/>
    <property type="match status" value="1"/>
</dbReference>
<organism evidence="10 11">
    <name type="scientific">Streptomyces rubradiris</name>
    <name type="common">Streptomyces achromogenes subsp. rubradiris</name>
    <dbReference type="NCBI Taxonomy" id="285531"/>
    <lineage>
        <taxon>Bacteria</taxon>
        <taxon>Bacillati</taxon>
        <taxon>Actinomycetota</taxon>
        <taxon>Actinomycetes</taxon>
        <taxon>Kitasatosporales</taxon>
        <taxon>Streptomycetaceae</taxon>
        <taxon>Streptomyces</taxon>
    </lineage>
</organism>
<evidence type="ECO:0000313" key="10">
    <source>
        <dbReference type="EMBL" id="GHI50654.1"/>
    </source>
</evidence>
<evidence type="ECO:0000259" key="7">
    <source>
        <dbReference type="Pfam" id="PF00441"/>
    </source>
</evidence>
<evidence type="ECO:0000259" key="9">
    <source>
        <dbReference type="Pfam" id="PF02771"/>
    </source>
</evidence>
<dbReference type="InterPro" id="IPR052161">
    <property type="entry name" value="Mycobact_Acyl-CoA_DH"/>
</dbReference>
<dbReference type="InterPro" id="IPR036250">
    <property type="entry name" value="AcylCo_DH-like_C"/>
</dbReference>
<protein>
    <submittedName>
        <fullName evidence="10">Acyl-CoA dehydrogenase</fullName>
    </submittedName>
</protein>
<reference evidence="11" key="1">
    <citation type="submission" date="2023-07" db="EMBL/GenBank/DDBJ databases">
        <title>Whole genome shotgun sequence of Streptomyces achromogenes subsp. rubradiris NBRC 14000.</title>
        <authorList>
            <person name="Komaki H."/>
            <person name="Tamura T."/>
        </authorList>
    </citation>
    <scope>NUCLEOTIDE SEQUENCE [LARGE SCALE GENOMIC DNA]</scope>
    <source>
        <strain evidence="11">NBRC 14000</strain>
    </source>
</reference>
<dbReference type="Pfam" id="PF02771">
    <property type="entry name" value="Acyl-CoA_dh_N"/>
    <property type="match status" value="1"/>
</dbReference>
<evidence type="ECO:0000256" key="2">
    <source>
        <dbReference type="ARBA" id="ARBA00009347"/>
    </source>
</evidence>
<dbReference type="SUPFAM" id="SSF47203">
    <property type="entry name" value="Acyl-CoA dehydrogenase C-terminal domain-like"/>
    <property type="match status" value="1"/>
</dbReference>
<dbReference type="InterPro" id="IPR009075">
    <property type="entry name" value="AcylCo_DH/oxidase_C"/>
</dbReference>
<evidence type="ECO:0000259" key="8">
    <source>
        <dbReference type="Pfam" id="PF02770"/>
    </source>
</evidence>
<dbReference type="InterPro" id="IPR006091">
    <property type="entry name" value="Acyl-CoA_Oxase/DH_mid-dom"/>
</dbReference>
<keyword evidence="3 6" id="KW-0285">Flavoprotein</keyword>
<name>A0ABQ3R4A1_STRRR</name>
<comment type="cofactor">
    <cofactor evidence="1 6">
        <name>FAD</name>
        <dbReference type="ChEBI" id="CHEBI:57692"/>
    </cofactor>
</comment>
<dbReference type="Gene3D" id="2.40.110.10">
    <property type="entry name" value="Butyryl-CoA Dehydrogenase, subunit A, domain 2"/>
    <property type="match status" value="1"/>
</dbReference>
<evidence type="ECO:0000256" key="6">
    <source>
        <dbReference type="RuleBase" id="RU362125"/>
    </source>
</evidence>
<gene>
    <name evidence="10" type="ORF">Srubr_05000</name>
</gene>
<keyword evidence="5 6" id="KW-0560">Oxidoreductase</keyword>
<accession>A0ABQ3R4A1</accession>
<proteinExistence type="inferred from homology"/>
<evidence type="ECO:0000256" key="5">
    <source>
        <dbReference type="ARBA" id="ARBA00023002"/>
    </source>
</evidence>
<comment type="caution">
    <text evidence="10">The sequence shown here is derived from an EMBL/GenBank/DDBJ whole genome shotgun (WGS) entry which is preliminary data.</text>
</comment>
<dbReference type="EMBL" id="BNEA01000001">
    <property type="protein sequence ID" value="GHI50654.1"/>
    <property type="molecule type" value="Genomic_DNA"/>
</dbReference>
<dbReference type="Proteomes" id="UP000646738">
    <property type="component" value="Unassembled WGS sequence"/>
</dbReference>
<evidence type="ECO:0000256" key="4">
    <source>
        <dbReference type="ARBA" id="ARBA00022827"/>
    </source>
</evidence>
<dbReference type="Pfam" id="PF00441">
    <property type="entry name" value="Acyl-CoA_dh_1"/>
    <property type="match status" value="1"/>
</dbReference>
<comment type="similarity">
    <text evidence="2 6">Belongs to the acyl-CoA dehydrogenase family.</text>
</comment>
<dbReference type="SUPFAM" id="SSF56645">
    <property type="entry name" value="Acyl-CoA dehydrogenase NM domain-like"/>
    <property type="match status" value="1"/>
</dbReference>
<feature type="domain" description="Acyl-CoA oxidase/dehydrogenase middle" evidence="8">
    <location>
        <begin position="132"/>
        <end position="225"/>
    </location>
</feature>
<dbReference type="Pfam" id="PF02770">
    <property type="entry name" value="Acyl-CoA_dh_M"/>
    <property type="match status" value="1"/>
</dbReference>
<evidence type="ECO:0000256" key="1">
    <source>
        <dbReference type="ARBA" id="ARBA00001974"/>
    </source>
</evidence>
<dbReference type="PANTHER" id="PTHR43292:SF4">
    <property type="entry name" value="ACYL-COA DEHYDROGENASE FADE34"/>
    <property type="match status" value="1"/>
</dbReference>
<sequence>MVRQTADRATEVLGGVRQVTGNRESGQTAELRQEIRNWLRENWSEELAVGDWWRSLAEAGYAFPTWPFGMGGRGLDRAAARAITEEIGKAGAIGPPGGVGQMVGGPVLLEHGTPGQQRRWVPALAAGTESWCQLFSEPGAGSDLASLQLRAHRDGDRWILNGQKVWSREAEHADRGLALARTDSSVPKRKGISLFVVDLDQPGVDIRPIRQMNGRATFNEVFLTDVVVPAGHVIGAVGQGWPLAVASLAHEREEVGGGGVLRPARIARPGRRAGMLHRPIAELAEEHRRAERAAGVRRGVRTPEALIALARELGRSEDPVVRQRLAALYVTARTNRMRNQRARAARRPGPEASLGKLVGSATGRQARDTALSLLGAEGMLTGPETTGEGAFQQMALSVQSLSIAGGTDEIQRNLIGERVLGLPREPEADRDVPFRELRVGTQRE</sequence>
<evidence type="ECO:0000313" key="11">
    <source>
        <dbReference type="Proteomes" id="UP000646738"/>
    </source>
</evidence>